<protein>
    <submittedName>
        <fullName evidence="1">Uncharacterized protein</fullName>
    </submittedName>
</protein>
<proteinExistence type="predicted"/>
<comment type="caution">
    <text evidence="1">The sequence shown here is derived from an EMBL/GenBank/DDBJ whole genome shotgun (WGS) entry which is preliminary data.</text>
</comment>
<name>A0A5D5AQD5_9EURY</name>
<sequence>MIDVEDGSTGTSTGGEIGQTVLVSKSLLWDPFVGRADIDSHLLGPDDPLDIRIAHHAQYSNAFGT</sequence>
<evidence type="ECO:0000313" key="1">
    <source>
        <dbReference type="EMBL" id="TYT61251.1"/>
    </source>
</evidence>
<organism evidence="1 2">
    <name type="scientific">Natrialba swarupiae</name>
    <dbReference type="NCBI Taxonomy" id="2448032"/>
    <lineage>
        <taxon>Archaea</taxon>
        <taxon>Methanobacteriati</taxon>
        <taxon>Methanobacteriota</taxon>
        <taxon>Stenosarchaea group</taxon>
        <taxon>Halobacteria</taxon>
        <taxon>Halobacteriales</taxon>
        <taxon>Natrialbaceae</taxon>
        <taxon>Natrialba</taxon>
    </lineage>
</organism>
<dbReference type="AlphaFoldDB" id="A0A5D5AQD5"/>
<reference evidence="1 2" key="1">
    <citation type="submission" date="2019-08" db="EMBL/GenBank/DDBJ databases">
        <title>Archaea genome.</title>
        <authorList>
            <person name="Kajale S."/>
            <person name="Shouche Y."/>
            <person name="Deshpande N."/>
            <person name="Sharma A."/>
        </authorList>
    </citation>
    <scope>NUCLEOTIDE SEQUENCE [LARGE SCALE GENOMIC DNA]</scope>
    <source>
        <strain evidence="1 2">ESP3B_9</strain>
    </source>
</reference>
<dbReference type="EMBL" id="VTAW01000020">
    <property type="protein sequence ID" value="TYT61251.1"/>
    <property type="molecule type" value="Genomic_DNA"/>
</dbReference>
<accession>A0A5D5AQD5</accession>
<dbReference type="Proteomes" id="UP000324104">
    <property type="component" value="Unassembled WGS sequence"/>
</dbReference>
<dbReference type="RefSeq" id="WP_149082199.1">
    <property type="nucleotide sequence ID" value="NZ_VTAW01000020.1"/>
</dbReference>
<keyword evidence="2" id="KW-1185">Reference proteome</keyword>
<evidence type="ECO:0000313" key="2">
    <source>
        <dbReference type="Proteomes" id="UP000324104"/>
    </source>
</evidence>
<gene>
    <name evidence="1" type="ORF">FYC77_14445</name>
</gene>